<evidence type="ECO:0000313" key="2">
    <source>
        <dbReference type="Proteomes" id="UP000237246"/>
    </source>
</evidence>
<proteinExistence type="predicted"/>
<dbReference type="EMBL" id="PPHD01009761">
    <property type="protein sequence ID" value="POI31055.1"/>
    <property type="molecule type" value="Genomic_DNA"/>
</dbReference>
<organism evidence="1 2">
    <name type="scientific">Bambusicola thoracicus</name>
    <name type="common">Chinese bamboo-partridge</name>
    <name type="synonym">Perdix thoracica</name>
    <dbReference type="NCBI Taxonomy" id="9083"/>
    <lineage>
        <taxon>Eukaryota</taxon>
        <taxon>Metazoa</taxon>
        <taxon>Chordata</taxon>
        <taxon>Craniata</taxon>
        <taxon>Vertebrata</taxon>
        <taxon>Euteleostomi</taxon>
        <taxon>Archelosauria</taxon>
        <taxon>Archosauria</taxon>
        <taxon>Dinosauria</taxon>
        <taxon>Saurischia</taxon>
        <taxon>Theropoda</taxon>
        <taxon>Coelurosauria</taxon>
        <taxon>Aves</taxon>
        <taxon>Neognathae</taxon>
        <taxon>Galloanserae</taxon>
        <taxon>Galliformes</taxon>
        <taxon>Phasianidae</taxon>
        <taxon>Perdicinae</taxon>
        <taxon>Bambusicola</taxon>
    </lineage>
</organism>
<sequence length="17" mass="1999">MTNMVSLVNVKYSLMRI</sequence>
<keyword evidence="2" id="KW-1185">Reference proteome</keyword>
<dbReference type="Proteomes" id="UP000237246">
    <property type="component" value="Unassembled WGS sequence"/>
</dbReference>
<dbReference type="AlphaFoldDB" id="A0A2P4T3X1"/>
<evidence type="ECO:0000313" key="1">
    <source>
        <dbReference type="EMBL" id="POI31055.1"/>
    </source>
</evidence>
<comment type="caution">
    <text evidence="1">The sequence shown here is derived from an EMBL/GenBank/DDBJ whole genome shotgun (WGS) entry which is preliminary data.</text>
</comment>
<name>A0A2P4T3X1_BAMTH</name>
<gene>
    <name evidence="1" type="ORF">CIB84_005195</name>
</gene>
<protein>
    <submittedName>
        <fullName evidence="1">Uncharacterized protein</fullName>
    </submittedName>
</protein>
<reference evidence="1 2" key="1">
    <citation type="submission" date="2018-01" db="EMBL/GenBank/DDBJ databases">
        <title>Comparison of the Chinese Bamboo Partridge and Red Junglefowl genome sequences highlights the importance of demography in genome evolution.</title>
        <authorList>
            <person name="Tiley G.P."/>
            <person name="Kimball R.T."/>
            <person name="Braun E.L."/>
            <person name="Burleigh J.G."/>
        </authorList>
    </citation>
    <scope>NUCLEOTIDE SEQUENCE [LARGE SCALE GENOMIC DNA]</scope>
    <source>
        <strain evidence="1">RTK389</strain>
        <tissue evidence="1">Blood</tissue>
    </source>
</reference>
<accession>A0A2P4T3X1</accession>